<comment type="catalytic activity">
    <reaction evidence="7 8">
        <text>heme b + 2 H(+) = protoporphyrin IX + Fe(2+)</text>
        <dbReference type="Rhea" id="RHEA:22584"/>
        <dbReference type="ChEBI" id="CHEBI:15378"/>
        <dbReference type="ChEBI" id="CHEBI:29033"/>
        <dbReference type="ChEBI" id="CHEBI:57306"/>
        <dbReference type="ChEBI" id="CHEBI:60344"/>
        <dbReference type="EC" id="4.98.1.1"/>
    </reaction>
</comment>
<dbReference type="InterPro" id="IPR033644">
    <property type="entry name" value="Ferrochelatase_C"/>
</dbReference>
<evidence type="ECO:0000313" key="10">
    <source>
        <dbReference type="Proteomes" id="UP000440224"/>
    </source>
</evidence>
<dbReference type="CDD" id="cd00419">
    <property type="entry name" value="Ferrochelatase_C"/>
    <property type="match status" value="1"/>
</dbReference>
<dbReference type="PANTHER" id="PTHR11108">
    <property type="entry name" value="FERROCHELATASE"/>
    <property type="match status" value="1"/>
</dbReference>
<evidence type="ECO:0000256" key="2">
    <source>
        <dbReference type="ARBA" id="ARBA00023004"/>
    </source>
</evidence>
<comment type="caution">
    <text evidence="9">The sequence shown here is derived from an EMBL/GenBank/DDBJ whole genome shotgun (WGS) entry which is preliminary data.</text>
</comment>
<dbReference type="NCBIfam" id="TIGR00109">
    <property type="entry name" value="hemH"/>
    <property type="match status" value="1"/>
</dbReference>
<comment type="similarity">
    <text evidence="1 7 8">Belongs to the ferrochelatase family.</text>
</comment>
<proteinExistence type="inferred from homology"/>
<dbReference type="PROSITE" id="PS00534">
    <property type="entry name" value="FERROCHELATASE"/>
    <property type="match status" value="1"/>
</dbReference>
<dbReference type="PANTHER" id="PTHR11108:SF1">
    <property type="entry name" value="FERROCHELATASE, MITOCHONDRIAL"/>
    <property type="match status" value="1"/>
</dbReference>
<name>A0A6N7PQ44_9BACT</name>
<dbReference type="InterPro" id="IPR001015">
    <property type="entry name" value="Ferrochelatase"/>
</dbReference>
<dbReference type="UniPathway" id="UPA00252">
    <property type="reaction ID" value="UER00325"/>
</dbReference>
<evidence type="ECO:0000256" key="3">
    <source>
        <dbReference type="ARBA" id="ARBA00023133"/>
    </source>
</evidence>
<accession>A0A6N7PQ44</accession>
<comment type="pathway">
    <text evidence="7 8">Porphyrin-containing compound metabolism; protoheme biosynthesis; protoheme from protoporphyrin-IX: step 1/1.</text>
</comment>
<evidence type="ECO:0000256" key="8">
    <source>
        <dbReference type="RuleBase" id="RU000607"/>
    </source>
</evidence>
<comment type="catalytic activity">
    <reaction evidence="6">
        <text>Fe-coproporphyrin III + 2 H(+) = coproporphyrin III + Fe(2+)</text>
        <dbReference type="Rhea" id="RHEA:49572"/>
        <dbReference type="ChEBI" id="CHEBI:15378"/>
        <dbReference type="ChEBI" id="CHEBI:29033"/>
        <dbReference type="ChEBI" id="CHEBI:68438"/>
        <dbReference type="ChEBI" id="CHEBI:131725"/>
        <dbReference type="EC" id="4.99.1.9"/>
    </reaction>
    <physiologicalReaction direction="right-to-left" evidence="6">
        <dbReference type="Rhea" id="RHEA:49574"/>
    </physiologicalReaction>
</comment>
<sequence>MSTAVLVSCHGTVSRSDDIPAFLNNIRRGRPTPPELVQEVTHRFEVIGGSPLMAITEAQARALEARLGIPVFVAGRLWHPYPSEVLPRIVEKGVRTLVSLPLAPQSVDLYHGSVREAAASHPELSIRAVPAWGMEPALIDAFVETIDEALAAVPEAERRAVPIVLSAHSLPRRVIAMGDRYEAQFREMAGAVAARLEGRGFSTRIAFQSQGASAEPWLGPDLAETFAELARTGATSVLVAPIGFLAEHVETLYDLDIEAPKIAEKAGIGRFLRAKAVCDRPRFVDALEAVARRALEVD</sequence>
<dbReference type="RefSeq" id="WP_153820996.1">
    <property type="nucleotide sequence ID" value="NZ_WJIE01000005.1"/>
</dbReference>
<evidence type="ECO:0000256" key="4">
    <source>
        <dbReference type="ARBA" id="ARBA00023239"/>
    </source>
</evidence>
<dbReference type="OrthoDB" id="9809741at2"/>
<keyword evidence="4 7" id="KW-0456">Lyase</keyword>
<comment type="function">
    <text evidence="7 8">Catalyzes the ferrous insertion into protoporphyrin IX.</text>
</comment>
<keyword evidence="5 7" id="KW-0627">Porphyrin biosynthesis</keyword>
<evidence type="ECO:0000256" key="7">
    <source>
        <dbReference type="HAMAP-Rule" id="MF_00323"/>
    </source>
</evidence>
<keyword evidence="2 7" id="KW-0408">Iron</keyword>
<dbReference type="SUPFAM" id="SSF53800">
    <property type="entry name" value="Chelatase"/>
    <property type="match status" value="1"/>
</dbReference>
<keyword evidence="3 7" id="KW-0350">Heme biosynthesis</keyword>
<dbReference type="EC" id="4.98.1.1" evidence="7 8"/>
<dbReference type="Gene3D" id="3.40.50.1400">
    <property type="match status" value="2"/>
</dbReference>
<evidence type="ECO:0000256" key="1">
    <source>
        <dbReference type="ARBA" id="ARBA00007718"/>
    </source>
</evidence>
<dbReference type="Pfam" id="PF00762">
    <property type="entry name" value="Ferrochelatase"/>
    <property type="match status" value="1"/>
</dbReference>
<organism evidence="9 10">
    <name type="scientific">Polyangium spumosum</name>
    <dbReference type="NCBI Taxonomy" id="889282"/>
    <lineage>
        <taxon>Bacteria</taxon>
        <taxon>Pseudomonadati</taxon>
        <taxon>Myxococcota</taxon>
        <taxon>Polyangia</taxon>
        <taxon>Polyangiales</taxon>
        <taxon>Polyangiaceae</taxon>
        <taxon>Polyangium</taxon>
    </lineage>
</organism>
<dbReference type="InterPro" id="IPR019772">
    <property type="entry name" value="Ferrochelatase_AS"/>
</dbReference>
<gene>
    <name evidence="7 9" type="primary">hemH</name>
    <name evidence="9" type="ORF">GF068_19965</name>
</gene>
<dbReference type="GO" id="GO:0005737">
    <property type="term" value="C:cytoplasm"/>
    <property type="evidence" value="ECO:0007669"/>
    <property type="project" value="UniProtKB-SubCell"/>
</dbReference>
<comment type="subcellular location">
    <subcellularLocation>
        <location evidence="7 8">Cytoplasm</location>
    </subcellularLocation>
</comment>
<keyword evidence="10" id="KW-1185">Reference proteome</keyword>
<protein>
    <recommendedName>
        <fullName evidence="7 8">Ferrochelatase</fullName>
        <ecNumber evidence="7 8">4.98.1.1</ecNumber>
    </recommendedName>
    <alternativeName>
        <fullName evidence="7">Heme synthase</fullName>
    </alternativeName>
    <alternativeName>
        <fullName evidence="7">Protoheme ferro-lyase</fullName>
    </alternativeName>
</protein>
<dbReference type="HAMAP" id="MF_00323">
    <property type="entry name" value="Ferrochelatase"/>
    <property type="match status" value="1"/>
</dbReference>
<dbReference type="AlphaFoldDB" id="A0A6N7PQ44"/>
<keyword evidence="7 8" id="KW-0963">Cytoplasm</keyword>
<dbReference type="Proteomes" id="UP000440224">
    <property type="component" value="Unassembled WGS sequence"/>
</dbReference>
<evidence type="ECO:0000256" key="6">
    <source>
        <dbReference type="ARBA" id="ARBA00024536"/>
    </source>
</evidence>
<reference evidence="9 10" key="1">
    <citation type="submission" date="2019-10" db="EMBL/GenBank/DDBJ databases">
        <title>A soil myxobacterium in the family Polyangiaceae.</title>
        <authorList>
            <person name="Li Y."/>
            <person name="Wang J."/>
        </authorList>
    </citation>
    <scope>NUCLEOTIDE SEQUENCE [LARGE SCALE GENOMIC DNA]</scope>
    <source>
        <strain evidence="9 10">DSM 14734</strain>
    </source>
</reference>
<dbReference type="GO" id="GO:0006783">
    <property type="term" value="P:heme biosynthetic process"/>
    <property type="evidence" value="ECO:0007669"/>
    <property type="project" value="UniProtKB-UniRule"/>
</dbReference>
<feature type="binding site" evidence="7">
    <location>
        <position position="250"/>
    </location>
    <ligand>
        <name>Fe(2+)</name>
        <dbReference type="ChEBI" id="CHEBI:29033"/>
    </ligand>
</feature>
<feature type="binding site" evidence="7">
    <location>
        <position position="168"/>
    </location>
    <ligand>
        <name>Fe(2+)</name>
        <dbReference type="ChEBI" id="CHEBI:29033"/>
    </ligand>
</feature>
<evidence type="ECO:0000313" key="9">
    <source>
        <dbReference type="EMBL" id="MRG94178.1"/>
    </source>
</evidence>
<dbReference type="GO" id="GO:0046872">
    <property type="term" value="F:metal ion binding"/>
    <property type="evidence" value="ECO:0007669"/>
    <property type="project" value="UniProtKB-KW"/>
</dbReference>
<keyword evidence="7" id="KW-0479">Metal-binding</keyword>
<dbReference type="EMBL" id="WJIE01000005">
    <property type="protein sequence ID" value="MRG94178.1"/>
    <property type="molecule type" value="Genomic_DNA"/>
</dbReference>
<evidence type="ECO:0000256" key="5">
    <source>
        <dbReference type="ARBA" id="ARBA00023244"/>
    </source>
</evidence>
<dbReference type="GO" id="GO:0004325">
    <property type="term" value="F:ferrochelatase activity"/>
    <property type="evidence" value="ECO:0007669"/>
    <property type="project" value="UniProtKB-UniRule"/>
</dbReference>